<comment type="caution">
    <text evidence="1">The sequence shown here is derived from an EMBL/GenBank/DDBJ whole genome shotgun (WGS) entry which is preliminary data.</text>
</comment>
<gene>
    <name evidence="1" type="ORF">GCM10009665_29440</name>
</gene>
<reference evidence="2" key="1">
    <citation type="journal article" date="2019" name="Int. J. Syst. Evol. Microbiol.">
        <title>The Global Catalogue of Microorganisms (GCM) 10K type strain sequencing project: providing services to taxonomists for standard genome sequencing and annotation.</title>
        <authorList>
            <consortium name="The Broad Institute Genomics Platform"/>
            <consortium name="The Broad Institute Genome Sequencing Center for Infectious Disease"/>
            <person name="Wu L."/>
            <person name="Ma J."/>
        </authorList>
    </citation>
    <scope>NUCLEOTIDE SEQUENCE [LARGE SCALE GENOMIC DNA]</scope>
    <source>
        <strain evidence="2">JCM 13004</strain>
    </source>
</reference>
<evidence type="ECO:0000313" key="2">
    <source>
        <dbReference type="Proteomes" id="UP001500037"/>
    </source>
</evidence>
<evidence type="ECO:0000313" key="1">
    <source>
        <dbReference type="EMBL" id="GAA1237388.1"/>
    </source>
</evidence>
<keyword evidence="2" id="KW-1185">Reference proteome</keyword>
<protein>
    <submittedName>
        <fullName evidence="1">Uncharacterized protein</fullName>
    </submittedName>
</protein>
<dbReference type="Proteomes" id="UP001500037">
    <property type="component" value="Unassembled WGS sequence"/>
</dbReference>
<accession>A0ABP4GYE2</accession>
<name>A0ABP4GYE2_9ACTN</name>
<organism evidence="1 2">
    <name type="scientific">Kitasatospora nipponensis</name>
    <dbReference type="NCBI Taxonomy" id="258049"/>
    <lineage>
        <taxon>Bacteria</taxon>
        <taxon>Bacillati</taxon>
        <taxon>Actinomycetota</taxon>
        <taxon>Actinomycetes</taxon>
        <taxon>Kitasatosporales</taxon>
        <taxon>Streptomycetaceae</taxon>
        <taxon>Kitasatospora</taxon>
    </lineage>
</organism>
<sequence>MVEPEAEVAVLVVLFEPDADHEIDIELVDAAAMMGKFWWVKVPSVISEPSVSASILPPENE</sequence>
<dbReference type="EMBL" id="BAAALF010000042">
    <property type="protein sequence ID" value="GAA1237388.1"/>
    <property type="molecule type" value="Genomic_DNA"/>
</dbReference>
<proteinExistence type="predicted"/>